<evidence type="ECO:0000313" key="4">
    <source>
        <dbReference type="Proteomes" id="UP001320831"/>
    </source>
</evidence>
<dbReference type="Proteomes" id="UP001320831">
    <property type="component" value="Unassembled WGS sequence"/>
</dbReference>
<reference evidence="3 4" key="1">
    <citation type="submission" date="2022-09" db="EMBL/GenBank/DDBJ databases">
        <title>Chelativorans salina sp. nov., a novel slightly halophilic bacterium isolated from a saline lake sediment enrichment.</title>
        <authorList>
            <person name="Gao L."/>
            <person name="Fang B.-Z."/>
            <person name="Li W.-J."/>
        </authorList>
    </citation>
    <scope>NUCLEOTIDE SEQUENCE [LARGE SCALE GENOMIC DNA]</scope>
    <source>
        <strain evidence="3 4">EGI FJ00035</strain>
    </source>
</reference>
<comment type="similarity">
    <text evidence="1">Belongs to the AHA1 family.</text>
</comment>
<dbReference type="Pfam" id="PF08327">
    <property type="entry name" value="AHSA1"/>
    <property type="match status" value="1"/>
</dbReference>
<proteinExistence type="inferred from homology"/>
<dbReference type="Gene3D" id="3.30.530.20">
    <property type="match status" value="1"/>
</dbReference>
<dbReference type="SUPFAM" id="SSF55961">
    <property type="entry name" value="Bet v1-like"/>
    <property type="match status" value="1"/>
</dbReference>
<sequence>MTAHSVAHTTFTIERHLTAQPERVFAAWSNPEAKRRWSSCHEEGFEVEYHLDFRVGGTEVNRASGPDGPAFAYEARLLDIVPNQRIIYAFNMHIGEKRVTVSLATVLFEPAPAGTKMTFTEQIALLDGYDDIEGRKRGTEEGMDRLQPFLDGKL</sequence>
<dbReference type="EMBL" id="JAOCZP010000013">
    <property type="protein sequence ID" value="MCT7378418.1"/>
    <property type="molecule type" value="Genomic_DNA"/>
</dbReference>
<organism evidence="3 4">
    <name type="scientific">Chelativorans salis</name>
    <dbReference type="NCBI Taxonomy" id="2978478"/>
    <lineage>
        <taxon>Bacteria</taxon>
        <taxon>Pseudomonadati</taxon>
        <taxon>Pseudomonadota</taxon>
        <taxon>Alphaproteobacteria</taxon>
        <taxon>Hyphomicrobiales</taxon>
        <taxon>Phyllobacteriaceae</taxon>
        <taxon>Chelativorans</taxon>
    </lineage>
</organism>
<keyword evidence="4" id="KW-1185">Reference proteome</keyword>
<evidence type="ECO:0000313" key="3">
    <source>
        <dbReference type="EMBL" id="MCT7378418.1"/>
    </source>
</evidence>
<dbReference type="RefSeq" id="WP_260907347.1">
    <property type="nucleotide sequence ID" value="NZ_JAOCZP010000013.1"/>
</dbReference>
<protein>
    <submittedName>
        <fullName evidence="3">SRPBCC family protein</fullName>
    </submittedName>
</protein>
<evidence type="ECO:0000256" key="1">
    <source>
        <dbReference type="ARBA" id="ARBA00006817"/>
    </source>
</evidence>
<feature type="domain" description="Activator of Hsp90 ATPase homologue 1/2-like C-terminal" evidence="2">
    <location>
        <begin position="19"/>
        <end position="145"/>
    </location>
</feature>
<name>A0ABT2LXU9_9HYPH</name>
<dbReference type="InterPro" id="IPR023393">
    <property type="entry name" value="START-like_dom_sf"/>
</dbReference>
<evidence type="ECO:0000259" key="2">
    <source>
        <dbReference type="Pfam" id="PF08327"/>
    </source>
</evidence>
<accession>A0ABT2LXU9</accession>
<gene>
    <name evidence="3" type="ORF">N5A92_25745</name>
</gene>
<comment type="caution">
    <text evidence="3">The sequence shown here is derived from an EMBL/GenBank/DDBJ whole genome shotgun (WGS) entry which is preliminary data.</text>
</comment>
<dbReference type="InterPro" id="IPR013538">
    <property type="entry name" value="ASHA1/2-like_C"/>
</dbReference>
<dbReference type="CDD" id="cd08900">
    <property type="entry name" value="SRPBCC_CalC_Aha1-like_7"/>
    <property type="match status" value="1"/>
</dbReference>